<dbReference type="Proteomes" id="UP001530315">
    <property type="component" value="Unassembled WGS sequence"/>
</dbReference>
<name>A0ABD3MJ04_9STRA</name>
<keyword evidence="6" id="KW-0812">Transmembrane</keyword>
<gene>
    <name evidence="8" type="ORF">ACHAW5_009603</name>
</gene>
<dbReference type="SUPFAM" id="SSF57196">
    <property type="entry name" value="EGF/Laminin"/>
    <property type="match status" value="1"/>
</dbReference>
<organism evidence="8 9">
    <name type="scientific">Stephanodiscus triporus</name>
    <dbReference type="NCBI Taxonomy" id="2934178"/>
    <lineage>
        <taxon>Eukaryota</taxon>
        <taxon>Sar</taxon>
        <taxon>Stramenopiles</taxon>
        <taxon>Ochrophyta</taxon>
        <taxon>Bacillariophyta</taxon>
        <taxon>Coscinodiscophyceae</taxon>
        <taxon>Thalassiosirophycidae</taxon>
        <taxon>Stephanodiscales</taxon>
        <taxon>Stephanodiscaceae</taxon>
        <taxon>Stephanodiscus</taxon>
    </lineage>
</organism>
<keyword evidence="1 4" id="KW-0245">EGF-like domain</keyword>
<keyword evidence="2" id="KW-0677">Repeat</keyword>
<evidence type="ECO:0000256" key="4">
    <source>
        <dbReference type="PROSITE-ProRule" id="PRU00076"/>
    </source>
</evidence>
<evidence type="ECO:0000259" key="7">
    <source>
        <dbReference type="PROSITE" id="PS50026"/>
    </source>
</evidence>
<evidence type="ECO:0000256" key="5">
    <source>
        <dbReference type="SAM" id="MobiDB-lite"/>
    </source>
</evidence>
<keyword evidence="9" id="KW-1185">Reference proteome</keyword>
<evidence type="ECO:0000313" key="9">
    <source>
        <dbReference type="Proteomes" id="UP001530315"/>
    </source>
</evidence>
<comment type="caution">
    <text evidence="8">The sequence shown here is derived from an EMBL/GenBank/DDBJ whole genome shotgun (WGS) entry which is preliminary data.</text>
</comment>
<keyword evidence="6" id="KW-1133">Transmembrane helix</keyword>
<accession>A0ABD3MJ04</accession>
<dbReference type="SMART" id="SM00181">
    <property type="entry name" value="EGF"/>
    <property type="match status" value="3"/>
</dbReference>
<evidence type="ECO:0000256" key="6">
    <source>
        <dbReference type="SAM" id="Phobius"/>
    </source>
</evidence>
<dbReference type="EMBL" id="JALLAZ020001798">
    <property type="protein sequence ID" value="KAL3763602.1"/>
    <property type="molecule type" value="Genomic_DNA"/>
</dbReference>
<evidence type="ECO:0000256" key="3">
    <source>
        <dbReference type="ARBA" id="ARBA00023157"/>
    </source>
</evidence>
<feature type="compositionally biased region" description="Polar residues" evidence="5">
    <location>
        <begin position="273"/>
        <end position="284"/>
    </location>
</feature>
<feature type="disulfide bond" evidence="4">
    <location>
        <begin position="176"/>
        <end position="185"/>
    </location>
</feature>
<keyword evidence="6" id="KW-0472">Membrane</keyword>
<feature type="domain" description="EGF-like" evidence="7">
    <location>
        <begin position="28"/>
        <end position="83"/>
    </location>
</feature>
<evidence type="ECO:0000313" key="8">
    <source>
        <dbReference type="EMBL" id="KAL3763602.1"/>
    </source>
</evidence>
<sequence>MIVADDEMERLRAVGDHQCLVVAVEFGEVTTCPQVPSLHCKNGSTCTPGIASFGEQHDHLDLQTHDSGYHCKCENGFIGHECEVLVEECSGNANAPMCYNGAKCKSSGGTCDCKALNQDSGATDTKFEGNMCQYESTSFCAVSLVGNHAPDYQFCTNHGECVRLVSGGEPHPGCVCKDGWLGNHCEVRGDPFATQSSKENQGGEGTNSTTALLSSMIVLIAIVTLGIIFALIKHRKMRNAATILGSPALENPTSRRKSEVGEGDLDADGSGTLGNQSTAENGTDNVDAKDLTMEEDDEDEKINGTKPIAEIV</sequence>
<proteinExistence type="predicted"/>
<feature type="region of interest" description="Disordered" evidence="5">
    <location>
        <begin position="247"/>
        <end position="312"/>
    </location>
</feature>
<dbReference type="PROSITE" id="PS01186">
    <property type="entry name" value="EGF_2"/>
    <property type="match status" value="2"/>
</dbReference>
<keyword evidence="3 4" id="KW-1015">Disulfide bond</keyword>
<evidence type="ECO:0000256" key="1">
    <source>
        <dbReference type="ARBA" id="ARBA00022536"/>
    </source>
</evidence>
<dbReference type="PANTHER" id="PTHR24049">
    <property type="entry name" value="CRUMBS FAMILY MEMBER"/>
    <property type="match status" value="1"/>
</dbReference>
<evidence type="ECO:0000256" key="2">
    <source>
        <dbReference type="ARBA" id="ARBA00022737"/>
    </source>
</evidence>
<protein>
    <recommendedName>
        <fullName evidence="7">EGF-like domain-containing protein</fullName>
    </recommendedName>
</protein>
<dbReference type="PROSITE" id="PS00022">
    <property type="entry name" value="EGF_1"/>
    <property type="match status" value="2"/>
</dbReference>
<dbReference type="PROSITE" id="PS50026">
    <property type="entry name" value="EGF_3"/>
    <property type="match status" value="2"/>
</dbReference>
<feature type="domain" description="EGF-like" evidence="7">
    <location>
        <begin position="145"/>
        <end position="186"/>
    </location>
</feature>
<dbReference type="Gene3D" id="2.10.25.10">
    <property type="entry name" value="Laminin"/>
    <property type="match status" value="2"/>
</dbReference>
<comment type="caution">
    <text evidence="4">Lacks conserved residue(s) required for the propagation of feature annotation.</text>
</comment>
<dbReference type="AlphaFoldDB" id="A0ABD3MJ04"/>
<dbReference type="InterPro" id="IPR000742">
    <property type="entry name" value="EGF"/>
</dbReference>
<feature type="disulfide bond" evidence="4">
    <location>
        <begin position="73"/>
        <end position="82"/>
    </location>
</feature>
<feature type="transmembrane region" description="Helical" evidence="6">
    <location>
        <begin position="211"/>
        <end position="232"/>
    </location>
</feature>
<dbReference type="InterPro" id="IPR051022">
    <property type="entry name" value="Notch_Cell-Fate_Det"/>
</dbReference>
<reference evidence="8 9" key="1">
    <citation type="submission" date="2024-10" db="EMBL/GenBank/DDBJ databases">
        <title>Updated reference genomes for cyclostephanoid diatoms.</title>
        <authorList>
            <person name="Roberts W.R."/>
            <person name="Alverson A.J."/>
        </authorList>
    </citation>
    <scope>NUCLEOTIDE SEQUENCE [LARGE SCALE GENOMIC DNA]</scope>
    <source>
        <strain evidence="8 9">AJA276-08</strain>
    </source>
</reference>